<dbReference type="GO" id="GO:0006516">
    <property type="term" value="P:glycoprotein catabolic process"/>
    <property type="evidence" value="ECO:0007669"/>
    <property type="project" value="TreeGrafter"/>
</dbReference>
<evidence type="ECO:0000256" key="7">
    <source>
        <dbReference type="ARBA" id="ARBA00023326"/>
    </source>
</evidence>
<dbReference type="FunFam" id="2.60.120.260:FF:000118">
    <property type="entry name" value="Beta-mannosidase B"/>
    <property type="match status" value="1"/>
</dbReference>
<protein>
    <recommendedName>
        <fullName evidence="9">Beta-mannosidase B</fullName>
        <ecNumber evidence="3">3.2.1.25</ecNumber>
    </recommendedName>
    <alternativeName>
        <fullName evidence="10">Mannanase B</fullName>
    </alternativeName>
</protein>
<dbReference type="FunFam" id="3.20.20.80:FF:000050">
    <property type="entry name" value="Beta-mannosidase B"/>
    <property type="match status" value="1"/>
</dbReference>
<evidence type="ECO:0000256" key="10">
    <source>
        <dbReference type="ARBA" id="ARBA00041614"/>
    </source>
</evidence>
<keyword evidence="5" id="KW-0119">Carbohydrate metabolism</keyword>
<name>A0A9P9WTK9_9PEZI</name>
<keyword evidence="15" id="KW-1185">Reference proteome</keyword>
<dbReference type="InterPro" id="IPR013783">
    <property type="entry name" value="Ig-like_fold"/>
</dbReference>
<dbReference type="InterPro" id="IPR017853">
    <property type="entry name" value="GH"/>
</dbReference>
<dbReference type="InterPro" id="IPR054593">
    <property type="entry name" value="Beta-mannosidase-like_N2"/>
</dbReference>
<dbReference type="InterPro" id="IPR008979">
    <property type="entry name" value="Galactose-bd-like_sf"/>
</dbReference>
<sequence length="894" mass="101709">MGEFMNGSRASTRVELKDGWMLKQAGDESENAWLPVQAVPTDVYRELLANKKIADPFEDLNELSVRWVADQDWVYKKHFGVDLQAVSPGARLDLVFEGLDTFATVYLNGKEILTSENMFLSHRVNVNDHCRSDNVLEIVFDSARLRGQKLLEEHSHEHRFIARQTEDGRIPVRKAQYHWGWDWGPILVGTSGPWKPVYIDCYVARIDDIWVESQFSDDLKDCSGYIHGNTAGDLNGAKVSISLTYGGEQVFRTECVVGTDGSIKCPFAISSVKLWCPQPYGAPLRYRLDAALYRDGTVVDEKSKMIGFRKVELVQTPDASGKSFYFRINGTDIFAGGSCWIPGSSYLSELSKEKYYDWIELLQRGNQNMVRVWGGGIYEDDAFYDACDELGVLVWQDFCFACGNYPAYPSFMQSFELEARQNIQRLRSHPSLVIWAGSNEDYQVQERYKLHYDYSDKDPQSWLKSNFPARYYYEYLLPKVVQEEHPGAAYHPTSPWGDGKDTADPTVGDIHQWNIWHGTMEKYQYADSLGGRFVSEFGMEAYPHLETILSAVTKPEQQYPGSMTMDFHNKAIGHERRLVSYVAENFQLKTDLPSFTHLTQMVQAEAMSYAYKHWRRAWGTHTGTQGQPIERKCGGILVWQFNDCWPTMSWAIVDYYGIRKPAYYSISRALKPITIAVSRTVRDWSKKKMNEMLELGQVDPTTEAREGTVYNVWIANSTGVVAASEVKVEVRFVSIKTGSSVLPTQGRAVQMDTNSTTDVWKDQVGPLNADLCDPTKPFDLDKYDPYIIHATLYLQGIRTSTDTAWPEPFKFLDFADRGLKFKKSGDKATQVIITADKPVKGLVFEETRVMRLNDNNFDIVPGEDVLVEVEGVPLNELRYTYVGAPVGSIKIDFT</sequence>
<evidence type="ECO:0000313" key="15">
    <source>
        <dbReference type="Proteomes" id="UP000829685"/>
    </source>
</evidence>
<evidence type="ECO:0000256" key="3">
    <source>
        <dbReference type="ARBA" id="ARBA00012754"/>
    </source>
</evidence>
<evidence type="ECO:0000256" key="9">
    <source>
        <dbReference type="ARBA" id="ARBA00041069"/>
    </source>
</evidence>
<dbReference type="GO" id="GO:0000272">
    <property type="term" value="P:polysaccharide catabolic process"/>
    <property type="evidence" value="ECO:0007669"/>
    <property type="project" value="UniProtKB-KW"/>
</dbReference>
<dbReference type="InterPro" id="IPR050887">
    <property type="entry name" value="Beta-mannosidase_GH2"/>
</dbReference>
<feature type="domain" description="Mannosidase Ig/CBM-like" evidence="12">
    <location>
        <begin position="709"/>
        <end position="810"/>
    </location>
</feature>
<dbReference type="Gene3D" id="2.60.40.10">
    <property type="entry name" value="Immunoglobulins"/>
    <property type="match status" value="1"/>
</dbReference>
<dbReference type="Proteomes" id="UP000829685">
    <property type="component" value="Unassembled WGS sequence"/>
</dbReference>
<dbReference type="Pfam" id="PF17786">
    <property type="entry name" value="Mannosidase_ig"/>
    <property type="match status" value="1"/>
</dbReference>
<dbReference type="SUPFAM" id="SSF49785">
    <property type="entry name" value="Galactose-binding domain-like"/>
    <property type="match status" value="1"/>
</dbReference>
<evidence type="ECO:0000256" key="2">
    <source>
        <dbReference type="ARBA" id="ARBA00004740"/>
    </source>
</evidence>
<keyword evidence="4" id="KW-0378">Hydrolase</keyword>
<keyword evidence="6" id="KW-0326">Glycosidase</keyword>
<comment type="pathway">
    <text evidence="2">Glycan metabolism; N-glycan degradation.</text>
</comment>
<dbReference type="EC" id="3.2.1.25" evidence="3"/>
<dbReference type="InterPro" id="IPR006102">
    <property type="entry name" value="Ig-like_GH2"/>
</dbReference>
<dbReference type="PANTHER" id="PTHR43730:SF1">
    <property type="entry name" value="BETA-MANNOSIDASE"/>
    <property type="match status" value="1"/>
</dbReference>
<dbReference type="Gene3D" id="3.20.20.80">
    <property type="entry name" value="Glycosidases"/>
    <property type="match status" value="1"/>
</dbReference>
<reference evidence="14" key="1">
    <citation type="submission" date="2021-03" db="EMBL/GenBank/DDBJ databases">
        <title>Revisited historic fungal species revealed as producer of novel bioactive compounds through whole genome sequencing and comparative genomics.</title>
        <authorList>
            <person name="Vignolle G.A."/>
            <person name="Hochenegger N."/>
            <person name="Mach R.L."/>
            <person name="Mach-Aigner A.R."/>
            <person name="Javad Rahimi M."/>
            <person name="Salim K.A."/>
            <person name="Chan C.M."/>
            <person name="Lim L.B.L."/>
            <person name="Cai F."/>
            <person name="Druzhinina I.S."/>
            <person name="U'Ren J.M."/>
            <person name="Derntl C."/>
        </authorList>
    </citation>
    <scope>NUCLEOTIDE SEQUENCE</scope>
    <source>
        <strain evidence="14">TUCIM 5799</strain>
    </source>
</reference>
<evidence type="ECO:0000259" key="11">
    <source>
        <dbReference type="Pfam" id="PF00703"/>
    </source>
</evidence>
<dbReference type="Gene3D" id="2.60.120.260">
    <property type="entry name" value="Galactose-binding domain-like"/>
    <property type="match status" value="1"/>
</dbReference>
<dbReference type="SUPFAM" id="SSF51445">
    <property type="entry name" value="(Trans)glycosidases"/>
    <property type="match status" value="1"/>
</dbReference>
<evidence type="ECO:0000259" key="13">
    <source>
        <dbReference type="Pfam" id="PF22666"/>
    </source>
</evidence>
<dbReference type="Pfam" id="PF22666">
    <property type="entry name" value="Glyco_hydro_2_N2"/>
    <property type="match status" value="1"/>
</dbReference>
<evidence type="ECO:0000256" key="1">
    <source>
        <dbReference type="ARBA" id="ARBA00000829"/>
    </source>
</evidence>
<dbReference type="InterPro" id="IPR036156">
    <property type="entry name" value="Beta-gal/glucu_dom_sf"/>
</dbReference>
<feature type="domain" description="Glycoside hydrolase family 2 immunoglobulin-like beta-sandwich" evidence="11">
    <location>
        <begin position="204"/>
        <end position="309"/>
    </location>
</feature>
<organism evidence="14 15">
    <name type="scientific">Neoarthrinium moseri</name>
    <dbReference type="NCBI Taxonomy" id="1658444"/>
    <lineage>
        <taxon>Eukaryota</taxon>
        <taxon>Fungi</taxon>
        <taxon>Dikarya</taxon>
        <taxon>Ascomycota</taxon>
        <taxon>Pezizomycotina</taxon>
        <taxon>Sordariomycetes</taxon>
        <taxon>Xylariomycetidae</taxon>
        <taxon>Amphisphaeriales</taxon>
        <taxon>Apiosporaceae</taxon>
        <taxon>Neoarthrinium</taxon>
    </lineage>
</organism>
<dbReference type="Pfam" id="PF00703">
    <property type="entry name" value="Glyco_hydro_2"/>
    <property type="match status" value="1"/>
</dbReference>
<comment type="similarity">
    <text evidence="8">Belongs to the glycosyl hydrolase 2 family. Beta-mannosidase B subfamily.</text>
</comment>
<gene>
    <name evidence="14" type="ORF">JX265_003064</name>
</gene>
<dbReference type="InterPro" id="IPR041447">
    <property type="entry name" value="Mannosidase_ig"/>
</dbReference>
<accession>A0A9P9WTK9</accession>
<evidence type="ECO:0000256" key="8">
    <source>
        <dbReference type="ARBA" id="ARBA00038429"/>
    </source>
</evidence>
<evidence type="ECO:0000256" key="5">
    <source>
        <dbReference type="ARBA" id="ARBA00023277"/>
    </source>
</evidence>
<evidence type="ECO:0000256" key="4">
    <source>
        <dbReference type="ARBA" id="ARBA00022801"/>
    </source>
</evidence>
<evidence type="ECO:0000313" key="14">
    <source>
        <dbReference type="EMBL" id="KAI1878887.1"/>
    </source>
</evidence>
<dbReference type="SUPFAM" id="SSF49303">
    <property type="entry name" value="beta-Galactosidase/glucuronidase domain"/>
    <property type="match status" value="2"/>
</dbReference>
<dbReference type="GO" id="GO:0004567">
    <property type="term" value="F:beta-mannosidase activity"/>
    <property type="evidence" value="ECO:0007669"/>
    <property type="project" value="UniProtKB-EC"/>
</dbReference>
<comment type="catalytic activity">
    <reaction evidence="1">
        <text>Hydrolysis of terminal, non-reducing beta-D-mannose residues in beta-D-mannosides.</text>
        <dbReference type="EC" id="3.2.1.25"/>
    </reaction>
</comment>
<proteinExistence type="inferred from homology"/>
<feature type="domain" description="Beta-mannosidase-like galactose-binding" evidence="13">
    <location>
        <begin position="20"/>
        <end position="195"/>
    </location>
</feature>
<keyword evidence="7" id="KW-0624">Polysaccharide degradation</keyword>
<dbReference type="AlphaFoldDB" id="A0A9P9WTK9"/>
<dbReference type="PANTHER" id="PTHR43730">
    <property type="entry name" value="BETA-MANNOSIDASE"/>
    <property type="match status" value="1"/>
</dbReference>
<dbReference type="EMBL" id="JAFIMR010000005">
    <property type="protein sequence ID" value="KAI1878887.1"/>
    <property type="molecule type" value="Genomic_DNA"/>
</dbReference>
<evidence type="ECO:0000259" key="12">
    <source>
        <dbReference type="Pfam" id="PF17786"/>
    </source>
</evidence>
<comment type="caution">
    <text evidence="14">The sequence shown here is derived from an EMBL/GenBank/DDBJ whole genome shotgun (WGS) entry which is preliminary data.</text>
</comment>
<evidence type="ECO:0000256" key="6">
    <source>
        <dbReference type="ARBA" id="ARBA00023295"/>
    </source>
</evidence>